<dbReference type="EMBL" id="OX465080">
    <property type="protein sequence ID" value="CAI9278244.1"/>
    <property type="molecule type" value="Genomic_DNA"/>
</dbReference>
<protein>
    <submittedName>
        <fullName evidence="2">Uncharacterized protein</fullName>
    </submittedName>
</protein>
<dbReference type="InterPro" id="IPR036457">
    <property type="entry name" value="PPM-type-like_dom_sf"/>
</dbReference>
<keyword evidence="3" id="KW-1185">Reference proteome</keyword>
<keyword evidence="1" id="KW-1133">Transmembrane helix</keyword>
<keyword evidence="1" id="KW-0812">Transmembrane</keyword>
<reference evidence="2" key="1">
    <citation type="submission" date="2023-04" db="EMBL/GenBank/DDBJ databases">
        <authorList>
            <person name="Vijverberg K."/>
            <person name="Xiong W."/>
            <person name="Schranz E."/>
        </authorList>
    </citation>
    <scope>NUCLEOTIDE SEQUENCE</scope>
</reference>
<dbReference type="AlphaFoldDB" id="A0AA36E059"/>
<evidence type="ECO:0000313" key="3">
    <source>
        <dbReference type="Proteomes" id="UP001177003"/>
    </source>
</evidence>
<name>A0AA36E059_LACSI</name>
<feature type="transmembrane region" description="Helical" evidence="1">
    <location>
        <begin position="21"/>
        <end position="41"/>
    </location>
</feature>
<keyword evidence="1" id="KW-0472">Membrane</keyword>
<accession>A0AA36E059</accession>
<proteinExistence type="predicted"/>
<evidence type="ECO:0000256" key="1">
    <source>
        <dbReference type="SAM" id="Phobius"/>
    </source>
</evidence>
<dbReference type="Proteomes" id="UP001177003">
    <property type="component" value="Chromosome 4"/>
</dbReference>
<organism evidence="2 3">
    <name type="scientific">Lactuca saligna</name>
    <name type="common">Willowleaf lettuce</name>
    <dbReference type="NCBI Taxonomy" id="75948"/>
    <lineage>
        <taxon>Eukaryota</taxon>
        <taxon>Viridiplantae</taxon>
        <taxon>Streptophyta</taxon>
        <taxon>Embryophyta</taxon>
        <taxon>Tracheophyta</taxon>
        <taxon>Spermatophyta</taxon>
        <taxon>Magnoliopsida</taxon>
        <taxon>eudicotyledons</taxon>
        <taxon>Gunneridae</taxon>
        <taxon>Pentapetalae</taxon>
        <taxon>asterids</taxon>
        <taxon>campanulids</taxon>
        <taxon>Asterales</taxon>
        <taxon>Asteraceae</taxon>
        <taxon>Cichorioideae</taxon>
        <taxon>Cichorieae</taxon>
        <taxon>Lactucinae</taxon>
        <taxon>Lactuca</taxon>
    </lineage>
</organism>
<gene>
    <name evidence="2" type="ORF">LSALG_LOCUS18122</name>
</gene>
<evidence type="ECO:0000313" key="2">
    <source>
        <dbReference type="EMBL" id="CAI9278244.1"/>
    </source>
</evidence>
<sequence>MVFFAIHGSARLLKISLMLAWYMNAIWLGLMEVIHIVVYLFQIPHSLDGETGHKNYRSKGSLVLKNYERQDATLLRLRCWGVHYSSSSCQTSEGGRLVISSDGVWDALSTESALECSHRLALKSAAAQIESTLECSRGLALENCQITETKKMSNL</sequence>
<dbReference type="SUPFAM" id="SSF81606">
    <property type="entry name" value="PP2C-like"/>
    <property type="match status" value="1"/>
</dbReference>